<dbReference type="EMBL" id="QKXF01000187">
    <property type="protein sequence ID" value="RQM14758.1"/>
    <property type="molecule type" value="Genomic_DNA"/>
</dbReference>
<dbReference type="Pfam" id="PF00254">
    <property type="entry name" value="FKBP_C"/>
    <property type="match status" value="1"/>
</dbReference>
<protein>
    <recommendedName>
        <fullName evidence="2 5">peptidylprolyl isomerase</fullName>
        <ecNumber evidence="2 5">5.2.1.8</ecNumber>
    </recommendedName>
</protein>
<keyword evidence="4 5" id="KW-0413">Isomerase</keyword>
<reference evidence="7 8" key="1">
    <citation type="submission" date="2018-06" db="EMBL/GenBank/DDBJ databases">
        <title>Comparative genomics of downy mildews reveals potential adaptations to biotrophy.</title>
        <authorList>
            <person name="Fletcher K."/>
            <person name="Klosterman S.J."/>
            <person name="Derevnina L."/>
            <person name="Martin F."/>
            <person name="Koike S."/>
            <person name="Reyes Chin-Wo S."/>
            <person name="Mou B."/>
            <person name="Michelmore R."/>
        </authorList>
    </citation>
    <scope>NUCLEOTIDE SEQUENCE [LARGE SCALE GENOMIC DNA]</scope>
    <source>
        <strain evidence="7 8">R13</strain>
    </source>
</reference>
<evidence type="ECO:0000256" key="2">
    <source>
        <dbReference type="ARBA" id="ARBA00013194"/>
    </source>
</evidence>
<evidence type="ECO:0000256" key="3">
    <source>
        <dbReference type="ARBA" id="ARBA00023110"/>
    </source>
</evidence>
<accession>A0A425CCN5</accession>
<dbReference type="InterPro" id="IPR050689">
    <property type="entry name" value="FKBP-type_PPIase"/>
</dbReference>
<dbReference type="InterPro" id="IPR001179">
    <property type="entry name" value="PPIase_FKBP_dom"/>
</dbReference>
<gene>
    <name evidence="7" type="ORF">DD237_002176</name>
</gene>
<evidence type="ECO:0000256" key="4">
    <source>
        <dbReference type="ARBA" id="ARBA00023235"/>
    </source>
</evidence>
<sequence length="134" mass="14826">MGVTKEILSAGTGPTPTKGASVTVHCTGYGKNRDLQEKFWSTKDPGQTPFTFNIGLQQVIKGWDEGVLGMKLGETARLTCTPDYAYGAGGFPAWGYPFYSDIECLYTYYFVILYVCTIQPNSVLIFEVELLKIE</sequence>
<dbReference type="PANTHER" id="PTHR10516:SF443">
    <property type="entry name" value="FK506-BINDING PROTEIN 59-RELATED"/>
    <property type="match status" value="1"/>
</dbReference>
<dbReference type="EC" id="5.2.1.8" evidence="2 5"/>
<dbReference type="AlphaFoldDB" id="A0A425CCN5"/>
<keyword evidence="3 5" id="KW-0697">Rotamase</keyword>
<comment type="caution">
    <text evidence="7">The sequence shown here is derived from an EMBL/GenBank/DDBJ whole genome shotgun (WGS) entry which is preliminary data.</text>
</comment>
<dbReference type="PROSITE" id="PS50059">
    <property type="entry name" value="FKBP_PPIASE"/>
    <property type="match status" value="1"/>
</dbReference>
<dbReference type="PANTHER" id="PTHR10516">
    <property type="entry name" value="PEPTIDYL-PROLYL CIS-TRANS ISOMERASE"/>
    <property type="match status" value="1"/>
</dbReference>
<evidence type="ECO:0000313" key="7">
    <source>
        <dbReference type="EMBL" id="RQM14758.1"/>
    </source>
</evidence>
<evidence type="ECO:0000259" key="6">
    <source>
        <dbReference type="PROSITE" id="PS50059"/>
    </source>
</evidence>
<feature type="domain" description="PPIase FKBP-type" evidence="6">
    <location>
        <begin position="19"/>
        <end position="134"/>
    </location>
</feature>
<evidence type="ECO:0000256" key="5">
    <source>
        <dbReference type="PROSITE-ProRule" id="PRU00277"/>
    </source>
</evidence>
<proteinExistence type="predicted"/>
<dbReference type="Gene3D" id="3.10.50.40">
    <property type="match status" value="1"/>
</dbReference>
<dbReference type="Proteomes" id="UP000286097">
    <property type="component" value="Unassembled WGS sequence"/>
</dbReference>
<evidence type="ECO:0000313" key="8">
    <source>
        <dbReference type="Proteomes" id="UP000286097"/>
    </source>
</evidence>
<comment type="catalytic activity">
    <reaction evidence="1 5">
        <text>[protein]-peptidylproline (omega=180) = [protein]-peptidylproline (omega=0)</text>
        <dbReference type="Rhea" id="RHEA:16237"/>
        <dbReference type="Rhea" id="RHEA-COMP:10747"/>
        <dbReference type="Rhea" id="RHEA-COMP:10748"/>
        <dbReference type="ChEBI" id="CHEBI:83833"/>
        <dbReference type="ChEBI" id="CHEBI:83834"/>
        <dbReference type="EC" id="5.2.1.8"/>
    </reaction>
</comment>
<name>A0A425CCN5_9STRA</name>
<dbReference type="GO" id="GO:0003755">
    <property type="term" value="F:peptidyl-prolyl cis-trans isomerase activity"/>
    <property type="evidence" value="ECO:0007669"/>
    <property type="project" value="UniProtKB-KW"/>
</dbReference>
<dbReference type="VEuPathDB" id="FungiDB:DD237_002176"/>
<dbReference type="GO" id="GO:0005737">
    <property type="term" value="C:cytoplasm"/>
    <property type="evidence" value="ECO:0007669"/>
    <property type="project" value="TreeGrafter"/>
</dbReference>
<dbReference type="InterPro" id="IPR046357">
    <property type="entry name" value="PPIase_dom_sf"/>
</dbReference>
<dbReference type="SUPFAM" id="SSF54534">
    <property type="entry name" value="FKBP-like"/>
    <property type="match status" value="1"/>
</dbReference>
<organism evidence="7 8">
    <name type="scientific">Peronospora effusa</name>
    <dbReference type="NCBI Taxonomy" id="542832"/>
    <lineage>
        <taxon>Eukaryota</taxon>
        <taxon>Sar</taxon>
        <taxon>Stramenopiles</taxon>
        <taxon>Oomycota</taxon>
        <taxon>Peronosporomycetes</taxon>
        <taxon>Peronosporales</taxon>
        <taxon>Peronosporaceae</taxon>
        <taxon>Peronospora</taxon>
    </lineage>
</organism>
<evidence type="ECO:0000256" key="1">
    <source>
        <dbReference type="ARBA" id="ARBA00000971"/>
    </source>
</evidence>